<sequence length="398" mass="43468">MQQFPNLNATWSDSPGIPSSDDFQFAPSDTQGVSHPRARFDLHAYRTLDPDLKMVYLLACIMKQQTDLGKVHAQYKELGGVMEKLMDLVGQSITVSDDQRTDVNAAAKQLIVDPKRVNYDNDSVTDDVIAHLKQHLAVNGFKSFFEANAHAKLKALMGRNIIKDNLSNCLTVATTSLVRKMTGSIESISVNNVIRMAIFRRFARDHPELLSIEETTEPTGTTTSTTGRKRGRPAKRVRTSEEQSYWGKFSVFMKEKVEEWGNDYKAPQWAAYIDPIIQQERQRFVNDPIQLLPQVLPVAPATQTVSSSSSSVAGLNNIVPVNNPFAVASSSSSVAATSTTTPVNNSVNNGLGGGLGGFGNPATATTNTGFGNAAPRPQHRLLDDGAQQQLLAPVPSRR</sequence>
<dbReference type="OrthoDB" id="3007288at2759"/>
<feature type="compositionally biased region" description="Low complexity" evidence="1">
    <location>
        <begin position="217"/>
        <end position="226"/>
    </location>
</feature>
<feature type="compositionally biased region" description="Polar residues" evidence="1">
    <location>
        <begin position="1"/>
        <end position="13"/>
    </location>
</feature>
<reference evidence="2" key="1">
    <citation type="submission" date="2020-05" db="EMBL/GenBank/DDBJ databases">
        <title>Mycena genomes resolve the evolution of fungal bioluminescence.</title>
        <authorList>
            <person name="Tsai I.J."/>
        </authorList>
    </citation>
    <scope>NUCLEOTIDE SEQUENCE</scope>
    <source>
        <strain evidence="2">110903Hualien_Pintung</strain>
    </source>
</reference>
<accession>A0A8H6SJ00</accession>
<comment type="caution">
    <text evidence="2">The sequence shown here is derived from an EMBL/GenBank/DDBJ whole genome shotgun (WGS) entry which is preliminary data.</text>
</comment>
<organism evidence="2 3">
    <name type="scientific">Mycena chlorophos</name>
    <name type="common">Agaric fungus</name>
    <name type="synonym">Agaricus chlorophos</name>
    <dbReference type="NCBI Taxonomy" id="658473"/>
    <lineage>
        <taxon>Eukaryota</taxon>
        <taxon>Fungi</taxon>
        <taxon>Dikarya</taxon>
        <taxon>Basidiomycota</taxon>
        <taxon>Agaricomycotina</taxon>
        <taxon>Agaricomycetes</taxon>
        <taxon>Agaricomycetidae</taxon>
        <taxon>Agaricales</taxon>
        <taxon>Marasmiineae</taxon>
        <taxon>Mycenaceae</taxon>
        <taxon>Mycena</taxon>
    </lineage>
</organism>
<feature type="compositionally biased region" description="Basic residues" evidence="1">
    <location>
        <begin position="227"/>
        <end position="237"/>
    </location>
</feature>
<evidence type="ECO:0000313" key="2">
    <source>
        <dbReference type="EMBL" id="KAF7299722.1"/>
    </source>
</evidence>
<dbReference type="EMBL" id="JACAZE010000014">
    <property type="protein sequence ID" value="KAF7299722.1"/>
    <property type="molecule type" value="Genomic_DNA"/>
</dbReference>
<proteinExistence type="predicted"/>
<keyword evidence="3" id="KW-1185">Reference proteome</keyword>
<evidence type="ECO:0000256" key="1">
    <source>
        <dbReference type="SAM" id="MobiDB-lite"/>
    </source>
</evidence>
<dbReference type="Proteomes" id="UP000613580">
    <property type="component" value="Unassembled WGS sequence"/>
</dbReference>
<feature type="region of interest" description="Disordered" evidence="1">
    <location>
        <begin position="358"/>
        <end position="398"/>
    </location>
</feature>
<evidence type="ECO:0000313" key="3">
    <source>
        <dbReference type="Proteomes" id="UP000613580"/>
    </source>
</evidence>
<feature type="region of interest" description="Disordered" evidence="1">
    <location>
        <begin position="214"/>
        <end position="239"/>
    </location>
</feature>
<gene>
    <name evidence="2" type="ORF">HMN09_00978000</name>
</gene>
<protein>
    <submittedName>
        <fullName evidence="2">Uncharacterized protein</fullName>
    </submittedName>
</protein>
<feature type="compositionally biased region" description="Low complexity" evidence="1">
    <location>
        <begin position="360"/>
        <end position="375"/>
    </location>
</feature>
<name>A0A8H6SJ00_MYCCL</name>
<feature type="region of interest" description="Disordered" evidence="1">
    <location>
        <begin position="1"/>
        <end position="33"/>
    </location>
</feature>
<dbReference type="AlphaFoldDB" id="A0A8H6SJ00"/>